<evidence type="ECO:0000256" key="10">
    <source>
        <dbReference type="ARBA" id="ARBA00044624"/>
    </source>
</evidence>
<comment type="catalytic activity">
    <reaction evidence="10">
        <text>a 5'-end diphospho-ribonucleoside in mRNA + GTP + H(+) = a 5'-end (5'-triphosphoguanosine)-ribonucleoside in mRNA + diphosphate</text>
        <dbReference type="Rhea" id="RHEA:67012"/>
        <dbReference type="Rhea" id="RHEA-COMP:17165"/>
        <dbReference type="Rhea" id="RHEA-COMP:17166"/>
        <dbReference type="ChEBI" id="CHEBI:15378"/>
        <dbReference type="ChEBI" id="CHEBI:33019"/>
        <dbReference type="ChEBI" id="CHEBI:37565"/>
        <dbReference type="ChEBI" id="CHEBI:167616"/>
        <dbReference type="ChEBI" id="CHEBI:167617"/>
        <dbReference type="EC" id="2.7.7.50"/>
    </reaction>
    <physiologicalReaction direction="left-to-right" evidence="10">
        <dbReference type="Rhea" id="RHEA:67013"/>
    </physiologicalReaction>
</comment>
<dbReference type="InterPro" id="IPR012340">
    <property type="entry name" value="NA-bd_OB-fold"/>
</dbReference>
<dbReference type="Pfam" id="PF03919">
    <property type="entry name" value="mRNA_cap_C"/>
    <property type="match status" value="1"/>
</dbReference>
<dbReference type="PANTHER" id="PTHR10367">
    <property type="entry name" value="MRNA-CAPPING ENZYME"/>
    <property type="match status" value="1"/>
</dbReference>
<dbReference type="EC" id="2.7.7.50" evidence="2"/>
<dbReference type="Proteomes" id="UP000789342">
    <property type="component" value="Unassembled WGS sequence"/>
</dbReference>
<evidence type="ECO:0000313" key="15">
    <source>
        <dbReference type="Proteomes" id="UP000789342"/>
    </source>
</evidence>
<dbReference type="GO" id="GO:0005525">
    <property type="term" value="F:GTP binding"/>
    <property type="evidence" value="ECO:0007669"/>
    <property type="project" value="UniProtKB-KW"/>
</dbReference>
<evidence type="ECO:0000256" key="3">
    <source>
        <dbReference type="ARBA" id="ARBA00022664"/>
    </source>
</evidence>
<feature type="compositionally biased region" description="Low complexity" evidence="11">
    <location>
        <begin position="420"/>
        <end position="429"/>
    </location>
</feature>
<evidence type="ECO:0000259" key="12">
    <source>
        <dbReference type="Pfam" id="PF01331"/>
    </source>
</evidence>
<dbReference type="SUPFAM" id="SSF50249">
    <property type="entry name" value="Nucleic acid-binding proteins"/>
    <property type="match status" value="1"/>
</dbReference>
<comment type="caution">
    <text evidence="14">The sequence shown here is derived from an EMBL/GenBank/DDBJ whole genome shotgun (WGS) entry which is preliminary data.</text>
</comment>
<evidence type="ECO:0000256" key="7">
    <source>
        <dbReference type="ARBA" id="ARBA00023042"/>
    </source>
</evidence>
<sequence length="437" mass="50993">MAFNLHQLNPKPDVKVGFRLNDEYADTLLPRIKQLLRCNPHSNRFPGTQPVDFEKSHFELLESEEYFVRDKTDGKRYILFFTPVDGGTAFMFSILYQQMDESSKFRILTNFKLPLRHNHSAIHNETMMDGEIVVEADNNKRRLRYLIFDLMVLNGSVIIERPYNKRMGMLKQDVIEPLNAVLEGNSEMRKKMPFTMEIKSMELSYGLVNTLQKIPSMKHGNDGLMFVPVNHPYEPEKCKKLLLWKPISLMYVDFKIKVIKTKDRKPIYHLLISDDNQDHKDDTVNHKFYDYLTLDPQTEVKWLEDPPDGAIGQFWYDEHWKTKIYDATPYVRDGGWKFHRFKHDKHTADTEQTLAEVWNKILNAVSRDMLEERVNIMRDNWKRRQASKHGSLRMPSTPLLQTPTATQTSFGLSYFPDAGPSSTSPSSLSNNQPVSPS</sequence>
<keyword evidence="6" id="KW-0547">Nucleotide-binding</keyword>
<dbReference type="OrthoDB" id="200924at2759"/>
<keyword evidence="5" id="KW-0548">Nucleotidyltransferase</keyword>
<evidence type="ECO:0000256" key="8">
    <source>
        <dbReference type="ARBA" id="ARBA00023134"/>
    </source>
</evidence>
<dbReference type="PANTHER" id="PTHR10367:SF17">
    <property type="entry name" value="MRNA-CAPPING ENZYME"/>
    <property type="match status" value="1"/>
</dbReference>
<dbReference type="GO" id="GO:0005634">
    <property type="term" value="C:nucleus"/>
    <property type="evidence" value="ECO:0007669"/>
    <property type="project" value="UniProtKB-SubCell"/>
</dbReference>
<name>A0A9N9D5C0_9GLOM</name>
<feature type="region of interest" description="Disordered" evidence="11">
    <location>
        <begin position="382"/>
        <end position="437"/>
    </location>
</feature>
<reference evidence="14" key="1">
    <citation type="submission" date="2021-06" db="EMBL/GenBank/DDBJ databases">
        <authorList>
            <person name="Kallberg Y."/>
            <person name="Tangrot J."/>
            <person name="Rosling A."/>
        </authorList>
    </citation>
    <scope>NUCLEOTIDE SEQUENCE</scope>
    <source>
        <strain evidence="14">CL551</strain>
    </source>
</reference>
<evidence type="ECO:0000256" key="11">
    <source>
        <dbReference type="SAM" id="MobiDB-lite"/>
    </source>
</evidence>
<dbReference type="GO" id="GO:0005524">
    <property type="term" value="F:ATP binding"/>
    <property type="evidence" value="ECO:0007669"/>
    <property type="project" value="InterPro"/>
</dbReference>
<keyword evidence="4" id="KW-0808">Transferase</keyword>
<dbReference type="Gene3D" id="2.40.50.140">
    <property type="entry name" value="Nucleic acid-binding proteins"/>
    <property type="match status" value="1"/>
</dbReference>
<evidence type="ECO:0000256" key="9">
    <source>
        <dbReference type="ARBA" id="ARBA00023242"/>
    </source>
</evidence>
<comment type="subcellular location">
    <subcellularLocation>
        <location evidence="1">Nucleus</location>
    </subcellularLocation>
</comment>
<dbReference type="Pfam" id="PF01331">
    <property type="entry name" value="mRNA_cap_enzyme"/>
    <property type="match status" value="1"/>
</dbReference>
<evidence type="ECO:0000256" key="2">
    <source>
        <dbReference type="ARBA" id="ARBA00012475"/>
    </source>
</evidence>
<feature type="domain" description="mRNA capping enzyme C-terminal" evidence="13">
    <location>
        <begin position="252"/>
        <end position="370"/>
    </location>
</feature>
<protein>
    <recommendedName>
        <fullName evidence="2">mRNA guanylyltransferase</fullName>
        <ecNumber evidence="2">2.7.7.50</ecNumber>
    </recommendedName>
</protein>
<keyword evidence="8" id="KW-0342">GTP-binding</keyword>
<dbReference type="Gene3D" id="3.30.470.30">
    <property type="entry name" value="DNA ligase/mRNA capping enzyme"/>
    <property type="match status" value="1"/>
</dbReference>
<dbReference type="EMBL" id="CAJVPV010007792">
    <property type="protein sequence ID" value="CAG8622989.1"/>
    <property type="molecule type" value="Genomic_DNA"/>
</dbReference>
<dbReference type="GO" id="GO:0004484">
    <property type="term" value="F:mRNA guanylyltransferase activity"/>
    <property type="evidence" value="ECO:0007669"/>
    <property type="project" value="UniProtKB-EC"/>
</dbReference>
<proteinExistence type="predicted"/>
<evidence type="ECO:0000256" key="6">
    <source>
        <dbReference type="ARBA" id="ARBA00022741"/>
    </source>
</evidence>
<keyword evidence="7" id="KW-0506">mRNA capping</keyword>
<keyword evidence="15" id="KW-1185">Reference proteome</keyword>
<evidence type="ECO:0000313" key="14">
    <source>
        <dbReference type="EMBL" id="CAG8622989.1"/>
    </source>
</evidence>
<keyword evidence="9" id="KW-0539">Nucleus</keyword>
<organism evidence="14 15">
    <name type="scientific">Acaulospora morrowiae</name>
    <dbReference type="NCBI Taxonomy" id="94023"/>
    <lineage>
        <taxon>Eukaryota</taxon>
        <taxon>Fungi</taxon>
        <taxon>Fungi incertae sedis</taxon>
        <taxon>Mucoromycota</taxon>
        <taxon>Glomeromycotina</taxon>
        <taxon>Glomeromycetes</taxon>
        <taxon>Diversisporales</taxon>
        <taxon>Acaulosporaceae</taxon>
        <taxon>Acaulospora</taxon>
    </lineage>
</organism>
<evidence type="ECO:0000256" key="5">
    <source>
        <dbReference type="ARBA" id="ARBA00022695"/>
    </source>
</evidence>
<dbReference type="AlphaFoldDB" id="A0A9N9D5C0"/>
<keyword evidence="3" id="KW-0507">mRNA processing</keyword>
<evidence type="ECO:0000259" key="13">
    <source>
        <dbReference type="Pfam" id="PF03919"/>
    </source>
</evidence>
<dbReference type="InterPro" id="IPR051029">
    <property type="entry name" value="mRNA_Capping_Enz/RNA_Phosphat"/>
</dbReference>
<gene>
    <name evidence="14" type="ORF">AMORRO_LOCUS8744</name>
</gene>
<evidence type="ECO:0000256" key="1">
    <source>
        <dbReference type="ARBA" id="ARBA00004123"/>
    </source>
</evidence>
<dbReference type="GO" id="GO:0006370">
    <property type="term" value="P:7-methylguanosine mRNA capping"/>
    <property type="evidence" value="ECO:0007669"/>
    <property type="project" value="UniProtKB-KW"/>
</dbReference>
<dbReference type="CDD" id="cd07895">
    <property type="entry name" value="Adenylation_mRNA_capping"/>
    <property type="match status" value="1"/>
</dbReference>
<accession>A0A9N9D5C0</accession>
<evidence type="ECO:0000256" key="4">
    <source>
        <dbReference type="ARBA" id="ARBA00022679"/>
    </source>
</evidence>
<feature type="non-terminal residue" evidence="14">
    <location>
        <position position="437"/>
    </location>
</feature>
<feature type="compositionally biased region" description="Low complexity" evidence="11">
    <location>
        <begin position="396"/>
        <end position="409"/>
    </location>
</feature>
<dbReference type="InterPro" id="IPR001339">
    <property type="entry name" value="mRNA_cap_enzyme_adenylation"/>
</dbReference>
<feature type="domain" description="mRNA capping enzyme adenylation" evidence="12">
    <location>
        <begin position="49"/>
        <end position="245"/>
    </location>
</feature>
<dbReference type="SUPFAM" id="SSF56091">
    <property type="entry name" value="DNA ligase/mRNA capping enzyme, catalytic domain"/>
    <property type="match status" value="1"/>
</dbReference>
<dbReference type="InterPro" id="IPR013846">
    <property type="entry name" value="mRNA_cap_enzyme_C"/>
</dbReference>